<dbReference type="InterPro" id="IPR043128">
    <property type="entry name" value="Rev_trsase/Diguanyl_cyclase"/>
</dbReference>
<dbReference type="InterPro" id="IPR000160">
    <property type="entry name" value="GGDEF_dom"/>
</dbReference>
<feature type="modified residue" description="4-aspartylphosphate" evidence="4">
    <location>
        <position position="179"/>
    </location>
</feature>
<accession>A0A3E0X0S4</accession>
<evidence type="ECO:0000259" key="5">
    <source>
        <dbReference type="PROSITE" id="PS50110"/>
    </source>
</evidence>
<evidence type="ECO:0000256" key="3">
    <source>
        <dbReference type="ARBA" id="ARBA00034247"/>
    </source>
</evidence>
<evidence type="ECO:0000256" key="1">
    <source>
        <dbReference type="ARBA" id="ARBA00001946"/>
    </source>
</evidence>
<dbReference type="PROSITE" id="PS50887">
    <property type="entry name" value="GGDEF"/>
    <property type="match status" value="1"/>
</dbReference>
<dbReference type="GO" id="GO:0005886">
    <property type="term" value="C:plasma membrane"/>
    <property type="evidence" value="ECO:0007669"/>
    <property type="project" value="TreeGrafter"/>
</dbReference>
<dbReference type="InterPro" id="IPR011006">
    <property type="entry name" value="CheY-like_superfamily"/>
</dbReference>
<dbReference type="Gene3D" id="3.30.70.270">
    <property type="match status" value="1"/>
</dbReference>
<dbReference type="InterPro" id="IPR050469">
    <property type="entry name" value="Diguanylate_Cyclase"/>
</dbReference>
<dbReference type="GO" id="GO:1902201">
    <property type="term" value="P:negative regulation of bacterial-type flagellum-dependent cell motility"/>
    <property type="evidence" value="ECO:0007669"/>
    <property type="project" value="TreeGrafter"/>
</dbReference>
<feature type="domain" description="Response regulatory" evidence="5">
    <location>
        <begin position="256"/>
        <end position="372"/>
    </location>
</feature>
<evidence type="ECO:0000259" key="6">
    <source>
        <dbReference type="PROSITE" id="PS50887"/>
    </source>
</evidence>
<dbReference type="InterPro" id="IPR029787">
    <property type="entry name" value="Nucleotide_cyclase"/>
</dbReference>
<dbReference type="SUPFAM" id="SSF52172">
    <property type="entry name" value="CheY-like"/>
    <property type="match status" value="2"/>
</dbReference>
<dbReference type="Pfam" id="PF00072">
    <property type="entry name" value="Response_reg"/>
    <property type="match status" value="2"/>
</dbReference>
<dbReference type="InterPro" id="IPR001789">
    <property type="entry name" value="Sig_transdc_resp-reg_receiver"/>
</dbReference>
<dbReference type="FunFam" id="3.30.70.270:FF:000001">
    <property type="entry name" value="Diguanylate cyclase domain protein"/>
    <property type="match status" value="1"/>
</dbReference>
<dbReference type="Pfam" id="PF00990">
    <property type="entry name" value="GGDEF"/>
    <property type="match status" value="1"/>
</dbReference>
<dbReference type="CDD" id="cd00156">
    <property type="entry name" value="REC"/>
    <property type="match status" value="1"/>
</dbReference>
<dbReference type="GO" id="GO:0052621">
    <property type="term" value="F:diguanylate cyclase activity"/>
    <property type="evidence" value="ECO:0007669"/>
    <property type="project" value="UniProtKB-EC"/>
</dbReference>
<evidence type="ECO:0000256" key="4">
    <source>
        <dbReference type="PROSITE-ProRule" id="PRU00169"/>
    </source>
</evidence>
<feature type="domain" description="Response regulatory" evidence="5">
    <location>
        <begin position="130"/>
        <end position="247"/>
    </location>
</feature>
<dbReference type="GO" id="GO:0000160">
    <property type="term" value="P:phosphorelay signal transduction system"/>
    <property type="evidence" value="ECO:0007669"/>
    <property type="project" value="InterPro"/>
</dbReference>
<gene>
    <name evidence="7" type="ORF">CAL65_03720</name>
</gene>
<dbReference type="EMBL" id="NFZW01000002">
    <property type="protein sequence ID" value="RFA39012.1"/>
    <property type="molecule type" value="Genomic_DNA"/>
</dbReference>
<evidence type="ECO:0000256" key="2">
    <source>
        <dbReference type="ARBA" id="ARBA00012528"/>
    </source>
</evidence>
<reference evidence="8" key="1">
    <citation type="submission" date="2017-05" db="EMBL/GenBank/DDBJ databases">
        <authorList>
            <person name="Sharma S."/>
            <person name="Sidhu C."/>
            <person name="Pinnaka A.K."/>
        </authorList>
    </citation>
    <scope>NUCLEOTIDE SEQUENCE [LARGE SCALE GENOMIC DNA]</scope>
    <source>
        <strain evidence="8">AK93</strain>
    </source>
</reference>
<dbReference type="RefSeq" id="WP_116347467.1">
    <property type="nucleotide sequence ID" value="NZ_NFZW01000002.1"/>
</dbReference>
<keyword evidence="8" id="KW-1185">Reference proteome</keyword>
<comment type="catalytic activity">
    <reaction evidence="3">
        <text>2 GTP = 3',3'-c-di-GMP + 2 diphosphate</text>
        <dbReference type="Rhea" id="RHEA:24898"/>
        <dbReference type="ChEBI" id="CHEBI:33019"/>
        <dbReference type="ChEBI" id="CHEBI:37565"/>
        <dbReference type="ChEBI" id="CHEBI:58805"/>
        <dbReference type="EC" id="2.7.7.65"/>
    </reaction>
</comment>
<dbReference type="CDD" id="cd01949">
    <property type="entry name" value="GGDEF"/>
    <property type="match status" value="1"/>
</dbReference>
<organism evidence="7 8">
    <name type="scientific">Alkalilimnicola ehrlichii</name>
    <dbReference type="NCBI Taxonomy" id="351052"/>
    <lineage>
        <taxon>Bacteria</taxon>
        <taxon>Pseudomonadati</taxon>
        <taxon>Pseudomonadota</taxon>
        <taxon>Gammaproteobacteria</taxon>
        <taxon>Chromatiales</taxon>
        <taxon>Ectothiorhodospiraceae</taxon>
        <taxon>Alkalilimnicola</taxon>
    </lineage>
</organism>
<evidence type="ECO:0000313" key="7">
    <source>
        <dbReference type="EMBL" id="RFA39012.1"/>
    </source>
</evidence>
<dbReference type="SMART" id="SM00267">
    <property type="entry name" value="GGDEF"/>
    <property type="match status" value="1"/>
</dbReference>
<dbReference type="Proteomes" id="UP000256763">
    <property type="component" value="Unassembled WGS sequence"/>
</dbReference>
<feature type="modified residue" description="4-aspartylphosphate" evidence="4">
    <location>
        <position position="305"/>
    </location>
</feature>
<dbReference type="EC" id="2.7.7.65" evidence="2"/>
<dbReference type="SMART" id="SM00448">
    <property type="entry name" value="REC"/>
    <property type="match status" value="2"/>
</dbReference>
<proteinExistence type="predicted"/>
<comment type="cofactor">
    <cofactor evidence="1">
        <name>Mg(2+)</name>
        <dbReference type="ChEBI" id="CHEBI:18420"/>
    </cofactor>
</comment>
<dbReference type="Gene3D" id="3.40.50.2300">
    <property type="match status" value="2"/>
</dbReference>
<dbReference type="PROSITE" id="PS50110">
    <property type="entry name" value="RESPONSE_REGULATORY"/>
    <property type="match status" value="2"/>
</dbReference>
<comment type="caution">
    <text evidence="7">The sequence shown here is derived from an EMBL/GenBank/DDBJ whole genome shotgun (WGS) entry which is preliminary data.</text>
</comment>
<evidence type="ECO:0000313" key="8">
    <source>
        <dbReference type="Proteomes" id="UP000256763"/>
    </source>
</evidence>
<dbReference type="PANTHER" id="PTHR45138:SF9">
    <property type="entry name" value="DIGUANYLATE CYCLASE DGCM-RELATED"/>
    <property type="match status" value="1"/>
</dbReference>
<dbReference type="PANTHER" id="PTHR45138">
    <property type="entry name" value="REGULATORY COMPONENTS OF SENSORY TRANSDUCTION SYSTEM"/>
    <property type="match status" value="1"/>
</dbReference>
<dbReference type="GO" id="GO:0043709">
    <property type="term" value="P:cell adhesion involved in single-species biofilm formation"/>
    <property type="evidence" value="ECO:0007669"/>
    <property type="project" value="TreeGrafter"/>
</dbReference>
<protein>
    <recommendedName>
        <fullName evidence="2">diguanylate cyclase</fullName>
        <ecNumber evidence="2">2.7.7.65</ecNumber>
    </recommendedName>
</protein>
<name>A0A3E0X0S4_9GAMM</name>
<keyword evidence="4" id="KW-0597">Phosphoprotein</keyword>
<dbReference type="AlphaFoldDB" id="A0A3E0X0S4"/>
<dbReference type="SUPFAM" id="SSF55073">
    <property type="entry name" value="Nucleotide cyclase"/>
    <property type="match status" value="1"/>
</dbReference>
<dbReference type="NCBIfam" id="TIGR00254">
    <property type="entry name" value="GGDEF"/>
    <property type="match status" value="1"/>
</dbReference>
<sequence length="545" mass="60077">MTDWGDESGQPQGGGSVANRVAELERLWLEVHDGQPRTSALEGMLHETRQLALEAPAAGYPKVADLASIMEVMLSPAVHDLEPLTGEFKDILRDYIQAVIRLSGEPPDLLAKADGESAEDDAEAAEHSAMVFILEPHARLARDVAYQVEHFGYRVLTIGSFGELVRLARQYQPHAVVMDLEPLHDRLELAAACRQLRASISRGLPIILLSEQADLESRLAAARAGVDAYLVKPFDMHELIDQLDQLSAEHEQEPFHIIIVEDSATQATYFSTLLSKAGMVPTVVSDPMDLLDVLAENAADLVLMDMYMPGCNGMELARVIRQFPRFASIPIVYLSAETEIDRQLDAMSLGGDDFLTKPINPAHLIRSVAIRAERARNLRTFMLTDNLTGLLNHTRIKEQLHSEVARAARHGTTLAFAMLDIDHFKSVNDTYGHHVGDRVIKTLARVLKQRLRKTDYIGRYGGEEFAVILVDADEREARSILDEIRVSFSKIRQFTSGGGFVATFSGGVASFPGAKDAVSLALEADKALYVAKKAGRNRICAHISK</sequence>
<feature type="domain" description="GGDEF" evidence="6">
    <location>
        <begin position="412"/>
        <end position="544"/>
    </location>
</feature>